<dbReference type="InterPro" id="IPR001810">
    <property type="entry name" value="F-box_dom"/>
</dbReference>
<proteinExistence type="predicted"/>
<keyword evidence="3" id="KW-1185">Reference proteome</keyword>
<protein>
    <recommendedName>
        <fullName evidence="1">F-box domain-containing protein</fullName>
    </recommendedName>
</protein>
<feature type="domain" description="F-box" evidence="1">
    <location>
        <begin position="12"/>
        <end position="55"/>
    </location>
</feature>
<gene>
    <name evidence="2" type="ORF">Dda_8693</name>
</gene>
<organism evidence="2 3">
    <name type="scientific">Drechslerella dactyloides</name>
    <name type="common">Nematode-trapping fungus</name>
    <name type="synonym">Arthrobotrys dactyloides</name>
    <dbReference type="NCBI Taxonomy" id="74499"/>
    <lineage>
        <taxon>Eukaryota</taxon>
        <taxon>Fungi</taxon>
        <taxon>Dikarya</taxon>
        <taxon>Ascomycota</taxon>
        <taxon>Pezizomycotina</taxon>
        <taxon>Orbiliomycetes</taxon>
        <taxon>Orbiliales</taxon>
        <taxon>Orbiliaceae</taxon>
        <taxon>Drechslerella</taxon>
    </lineage>
</organism>
<comment type="caution">
    <text evidence="2">The sequence shown here is derived from an EMBL/GenBank/DDBJ whole genome shotgun (WGS) entry which is preliminary data.</text>
</comment>
<evidence type="ECO:0000313" key="2">
    <source>
        <dbReference type="EMBL" id="KAJ6256825.1"/>
    </source>
</evidence>
<evidence type="ECO:0000313" key="3">
    <source>
        <dbReference type="Proteomes" id="UP001221413"/>
    </source>
</evidence>
<accession>A0AAD6NFV9</accession>
<sequence>MDIDIKTRRALDTLPAEILLLIFGELGFEDHYSLSTTSIRLHQFTLQHLYRDPVFCSGERGLVTVRDYNPSNLRFARTLELFPWRPADHSGKIWVRFFDFTGIHPSDVGTSEFAVKLLRAHPYITELAVNFTKYFFALPDSKPVLQNLKNIQKLSFSITRVALEDEDRSLDNENGDIDAIWEFAASNYATLRSLCFAHYGPPDPEDDRNTQNPCPEDILIVPPHIKWSGRRLQLHELKIKSVPRFTEVFLSTRFFNPQTLRTLSFAWTPNIDGMLQNMAKELVNLKSLQLIESVQLYIDTLSPLLGQLPPLDILHLGVVAADNDRLSRWPEFQKKSIRVLWLDSLLSNGRPKLHVFDFTEWQNLEELAVYSTLRSLRQLKPSPRLKILRGFRNHMTRDSLQRRPQEYYSKTFEALGNRQARIRAATTKAGEESLSCTPQLEVLVDGHLWYGGNMDGVDKPEIYRATYTPGKRKGKFDASAQQISTKEFFKLYPNNCMFGEARGPWAWVGRPFPEDRNMGYFDLFV</sequence>
<dbReference type="AlphaFoldDB" id="A0AAD6NFV9"/>
<dbReference type="Gene3D" id="3.80.10.10">
    <property type="entry name" value="Ribonuclease Inhibitor"/>
    <property type="match status" value="1"/>
</dbReference>
<name>A0AAD6NFV9_DREDA</name>
<reference evidence="2" key="1">
    <citation type="submission" date="2023-01" db="EMBL/GenBank/DDBJ databases">
        <title>The chitinases involved in constricting ring structure development in the nematode-trapping fungus Drechslerella dactyloides.</title>
        <authorList>
            <person name="Wang R."/>
            <person name="Zhang L."/>
            <person name="Tang P."/>
            <person name="Li S."/>
            <person name="Liang L."/>
        </authorList>
    </citation>
    <scope>NUCLEOTIDE SEQUENCE</scope>
    <source>
        <strain evidence="2">YMF1.00031</strain>
    </source>
</reference>
<dbReference type="Proteomes" id="UP001221413">
    <property type="component" value="Unassembled WGS sequence"/>
</dbReference>
<evidence type="ECO:0000259" key="1">
    <source>
        <dbReference type="Pfam" id="PF12937"/>
    </source>
</evidence>
<dbReference type="SUPFAM" id="SSF52047">
    <property type="entry name" value="RNI-like"/>
    <property type="match status" value="1"/>
</dbReference>
<dbReference type="InterPro" id="IPR032675">
    <property type="entry name" value="LRR_dom_sf"/>
</dbReference>
<dbReference type="EMBL" id="JAQGDS010000012">
    <property type="protein sequence ID" value="KAJ6256825.1"/>
    <property type="molecule type" value="Genomic_DNA"/>
</dbReference>
<dbReference type="Pfam" id="PF12937">
    <property type="entry name" value="F-box-like"/>
    <property type="match status" value="1"/>
</dbReference>